<proteinExistence type="predicted"/>
<dbReference type="Proteomes" id="UP000230423">
    <property type="component" value="Unassembled WGS sequence"/>
</dbReference>
<feature type="region of interest" description="Disordered" evidence="1">
    <location>
        <begin position="49"/>
        <end position="111"/>
    </location>
</feature>
<feature type="compositionally biased region" description="Basic residues" evidence="1">
    <location>
        <begin position="302"/>
        <end position="319"/>
    </location>
</feature>
<organism evidence="2 3">
    <name type="scientific">Teladorsagia circumcincta</name>
    <name type="common">Brown stomach worm</name>
    <name type="synonym">Ostertagia circumcincta</name>
    <dbReference type="NCBI Taxonomy" id="45464"/>
    <lineage>
        <taxon>Eukaryota</taxon>
        <taxon>Metazoa</taxon>
        <taxon>Ecdysozoa</taxon>
        <taxon>Nematoda</taxon>
        <taxon>Chromadorea</taxon>
        <taxon>Rhabditida</taxon>
        <taxon>Rhabditina</taxon>
        <taxon>Rhabditomorpha</taxon>
        <taxon>Strongyloidea</taxon>
        <taxon>Trichostrongylidae</taxon>
        <taxon>Teladorsagia</taxon>
    </lineage>
</organism>
<dbReference type="AlphaFoldDB" id="A0A2G9UPK8"/>
<feature type="compositionally biased region" description="Basic residues" evidence="1">
    <location>
        <begin position="1"/>
        <end position="14"/>
    </location>
</feature>
<feature type="region of interest" description="Disordered" evidence="1">
    <location>
        <begin position="220"/>
        <end position="359"/>
    </location>
</feature>
<dbReference type="EMBL" id="KZ345892">
    <property type="protein sequence ID" value="PIO71652.1"/>
    <property type="molecule type" value="Genomic_DNA"/>
</dbReference>
<feature type="region of interest" description="Disordered" evidence="1">
    <location>
        <begin position="1"/>
        <end position="34"/>
    </location>
</feature>
<feature type="compositionally biased region" description="Basic and acidic residues" evidence="1">
    <location>
        <begin position="320"/>
        <end position="333"/>
    </location>
</feature>
<protein>
    <submittedName>
        <fullName evidence="2">Uncharacterized protein</fullName>
    </submittedName>
</protein>
<name>A0A2G9UPK8_TELCI</name>
<sequence>MAKKHSTRRGRKKVIPSGAEDSQSNTTQDTAQVDSLNSVFASSVAITPSPLQGATAPAEAAQDSTEPMAQEVSQPQQDSGAQLPAEGSTSFEHQEQPEPQASAGVVEPMEVDNPLPAQDAARVDAPVATQQQRASAVSAHLTRTIRSLQALQLAQLASVGDEGSRHLVADYQTNPPGEFSEQSVANYLQWWREHYTEQFHSQSSAIFRQRVLEETRRILDGSGPSASTSRASAPTTSSGQPPEKPKFKSGWFGPRESSVVRQDQRPRTPAPRVPRERSASPAPRPGPSFRQSGEAGPPGSRSRSRRGGRRRKRKRAVSRHSREEAVAGARREYSSQSSSSITYEEPPVHGNRRRGLPPLPMQAVPPPGRPPCVFCSSTEHFSAECDRYRHLNVRANLLVTAGYCTLCLRKHYGQCIRADGCGLCGELDHHQAICIRNIFTVNDIDMMAQRFYRSVADASYREVPPHRSQRQQYEVPRIRLRVRANPSSERRWQAGRDRDGYGQVRWVVRVCWSSAVEMRVVRGSSLAIKQV</sequence>
<dbReference type="OrthoDB" id="10628354at2759"/>
<feature type="compositionally biased region" description="Low complexity" evidence="1">
    <location>
        <begin position="221"/>
        <end position="239"/>
    </location>
</feature>
<evidence type="ECO:0000313" key="2">
    <source>
        <dbReference type="EMBL" id="PIO71652.1"/>
    </source>
</evidence>
<evidence type="ECO:0000313" key="3">
    <source>
        <dbReference type="Proteomes" id="UP000230423"/>
    </source>
</evidence>
<feature type="compositionally biased region" description="Polar residues" evidence="1">
    <location>
        <begin position="62"/>
        <end position="80"/>
    </location>
</feature>
<feature type="compositionally biased region" description="Low complexity" evidence="1">
    <location>
        <begin position="287"/>
        <end position="301"/>
    </location>
</feature>
<evidence type="ECO:0000256" key="1">
    <source>
        <dbReference type="SAM" id="MobiDB-lite"/>
    </source>
</evidence>
<gene>
    <name evidence="2" type="ORF">TELCIR_06442</name>
</gene>
<feature type="compositionally biased region" description="Polar residues" evidence="1">
    <location>
        <begin position="20"/>
        <end position="34"/>
    </location>
</feature>
<keyword evidence="3" id="KW-1185">Reference proteome</keyword>
<accession>A0A2G9UPK8</accession>
<reference evidence="2 3" key="1">
    <citation type="submission" date="2015-09" db="EMBL/GenBank/DDBJ databases">
        <title>Draft genome of the parasitic nematode Teladorsagia circumcincta isolate WARC Sus (inbred).</title>
        <authorList>
            <person name="Mitreva M."/>
        </authorList>
    </citation>
    <scope>NUCLEOTIDE SEQUENCE [LARGE SCALE GENOMIC DNA]</scope>
    <source>
        <strain evidence="2 3">S</strain>
    </source>
</reference>